<proteinExistence type="predicted"/>
<dbReference type="Proteomes" id="UP000269721">
    <property type="component" value="Unassembled WGS sequence"/>
</dbReference>
<feature type="region of interest" description="Disordered" evidence="1">
    <location>
        <begin position="72"/>
        <end position="91"/>
    </location>
</feature>
<accession>A0A4P9VY52</accession>
<dbReference type="EMBL" id="ML002202">
    <property type="protein sequence ID" value="RKO82696.1"/>
    <property type="molecule type" value="Genomic_DNA"/>
</dbReference>
<keyword evidence="3" id="KW-1185">Reference proteome</keyword>
<feature type="compositionally biased region" description="Basic and acidic residues" evidence="1">
    <location>
        <begin position="153"/>
        <end position="169"/>
    </location>
</feature>
<evidence type="ECO:0000256" key="1">
    <source>
        <dbReference type="SAM" id="MobiDB-lite"/>
    </source>
</evidence>
<feature type="non-terminal residue" evidence="2">
    <location>
        <position position="229"/>
    </location>
</feature>
<evidence type="ECO:0000313" key="3">
    <source>
        <dbReference type="Proteomes" id="UP000269721"/>
    </source>
</evidence>
<name>A0A4P9VY52_9FUNG</name>
<reference evidence="3" key="1">
    <citation type="journal article" date="2018" name="Nat. Microbiol.">
        <title>Leveraging single-cell genomics to expand the fungal tree of life.</title>
        <authorList>
            <person name="Ahrendt S.R."/>
            <person name="Quandt C.A."/>
            <person name="Ciobanu D."/>
            <person name="Clum A."/>
            <person name="Salamov A."/>
            <person name="Andreopoulos B."/>
            <person name="Cheng J.F."/>
            <person name="Woyke T."/>
            <person name="Pelin A."/>
            <person name="Henrissat B."/>
            <person name="Reynolds N.K."/>
            <person name="Benny G.L."/>
            <person name="Smith M.E."/>
            <person name="James T.Y."/>
            <person name="Grigoriev I.V."/>
        </authorList>
    </citation>
    <scope>NUCLEOTIDE SEQUENCE [LARGE SCALE GENOMIC DNA]</scope>
</reference>
<dbReference type="AlphaFoldDB" id="A0A4P9VY52"/>
<protein>
    <submittedName>
        <fullName evidence="2">Uncharacterized protein</fullName>
    </submittedName>
</protein>
<feature type="region of interest" description="Disordered" evidence="1">
    <location>
        <begin position="32"/>
        <end position="52"/>
    </location>
</feature>
<feature type="region of interest" description="Disordered" evidence="1">
    <location>
        <begin position="149"/>
        <end position="184"/>
    </location>
</feature>
<organism evidence="2 3">
    <name type="scientific">Blyttiomyces helicus</name>
    <dbReference type="NCBI Taxonomy" id="388810"/>
    <lineage>
        <taxon>Eukaryota</taxon>
        <taxon>Fungi</taxon>
        <taxon>Fungi incertae sedis</taxon>
        <taxon>Chytridiomycota</taxon>
        <taxon>Chytridiomycota incertae sedis</taxon>
        <taxon>Chytridiomycetes</taxon>
        <taxon>Chytridiomycetes incertae sedis</taxon>
        <taxon>Blyttiomyces</taxon>
    </lineage>
</organism>
<evidence type="ECO:0000313" key="2">
    <source>
        <dbReference type="EMBL" id="RKO82696.1"/>
    </source>
</evidence>
<gene>
    <name evidence="2" type="ORF">BDK51DRAFT_50691</name>
</gene>
<sequence length="229" mass="26103">MSRRGRLMGRRERRRRKSLDLNISRFNAISTPRKTLNNGRRQDPFLPGYASTDASTSDSPCALLVLLASSSRPPPGRCPPRMHGPCRDRPHPRRSPLLGAVELEAPDSALDEFASEREVLEDVHGRVKGVLGWWRGCFVDEHDTATTLPLSTRDQRVRNRDRHPTAEHRGRLRPRGRRDLPSDLHNGAALRDQIAFVQCEYAAREHWLCVSKANVEHVEERKTTTDLQE</sequence>